<dbReference type="Gene3D" id="3.90.1300.10">
    <property type="entry name" value="Amidase signature (AS) domain"/>
    <property type="match status" value="1"/>
</dbReference>
<comment type="similarity">
    <text evidence="1">Belongs to the amidase family.</text>
</comment>
<organism evidence="3 4">
    <name type="scientific">Aquabacter spiritensis</name>
    <dbReference type="NCBI Taxonomy" id="933073"/>
    <lineage>
        <taxon>Bacteria</taxon>
        <taxon>Pseudomonadati</taxon>
        <taxon>Pseudomonadota</taxon>
        <taxon>Alphaproteobacteria</taxon>
        <taxon>Hyphomicrobiales</taxon>
        <taxon>Xanthobacteraceae</taxon>
        <taxon>Aquabacter</taxon>
    </lineage>
</organism>
<proteinExistence type="inferred from homology"/>
<evidence type="ECO:0000313" key="3">
    <source>
        <dbReference type="EMBL" id="TCT02577.1"/>
    </source>
</evidence>
<dbReference type="SUPFAM" id="SSF75304">
    <property type="entry name" value="Amidase signature (AS) enzymes"/>
    <property type="match status" value="1"/>
</dbReference>
<dbReference type="InterPro" id="IPR000120">
    <property type="entry name" value="Amidase"/>
</dbReference>
<keyword evidence="3" id="KW-0808">Transferase</keyword>
<dbReference type="PANTHER" id="PTHR11895:SF151">
    <property type="entry name" value="GLUTAMYL-TRNA(GLN) AMIDOTRANSFERASE SUBUNIT A"/>
    <property type="match status" value="1"/>
</dbReference>
<reference evidence="3 4" key="1">
    <citation type="submission" date="2019-03" db="EMBL/GenBank/DDBJ databases">
        <title>Genomic Encyclopedia of Type Strains, Phase IV (KMG-IV): sequencing the most valuable type-strain genomes for metagenomic binning, comparative biology and taxonomic classification.</title>
        <authorList>
            <person name="Goeker M."/>
        </authorList>
    </citation>
    <scope>NUCLEOTIDE SEQUENCE [LARGE SCALE GENOMIC DNA]</scope>
    <source>
        <strain evidence="3 4">DSM 9035</strain>
    </source>
</reference>
<dbReference type="RefSeq" id="WP_132033629.1">
    <property type="nucleotide sequence ID" value="NZ_SMAI01000012.1"/>
</dbReference>
<evidence type="ECO:0000313" key="4">
    <source>
        <dbReference type="Proteomes" id="UP000294664"/>
    </source>
</evidence>
<feature type="domain" description="Amidase" evidence="2">
    <location>
        <begin position="20"/>
        <end position="405"/>
    </location>
</feature>
<dbReference type="EMBL" id="SMAI01000012">
    <property type="protein sequence ID" value="TCT02577.1"/>
    <property type="molecule type" value="Genomic_DNA"/>
</dbReference>
<protein>
    <submittedName>
        <fullName evidence="3">Asp-tRNA(Asn)/Glu-tRNA(Gln) amidotransferase A subunit family amidase</fullName>
    </submittedName>
</protein>
<evidence type="ECO:0000256" key="1">
    <source>
        <dbReference type="ARBA" id="ARBA00009199"/>
    </source>
</evidence>
<dbReference type="Proteomes" id="UP000294664">
    <property type="component" value="Unassembled WGS sequence"/>
</dbReference>
<comment type="caution">
    <text evidence="3">The sequence shown here is derived from an EMBL/GenBank/DDBJ whole genome shotgun (WGS) entry which is preliminary data.</text>
</comment>
<dbReference type="PANTHER" id="PTHR11895">
    <property type="entry name" value="TRANSAMIDASE"/>
    <property type="match status" value="1"/>
</dbReference>
<gene>
    <name evidence="3" type="ORF">EDC64_11210</name>
</gene>
<dbReference type="Pfam" id="PF01425">
    <property type="entry name" value="Amidase"/>
    <property type="match status" value="1"/>
</dbReference>
<dbReference type="InterPro" id="IPR023631">
    <property type="entry name" value="Amidase_dom"/>
</dbReference>
<accession>A0A4R3LVT5</accession>
<dbReference type="OrthoDB" id="8438154at2"/>
<dbReference type="GO" id="GO:0016740">
    <property type="term" value="F:transferase activity"/>
    <property type="evidence" value="ECO:0007669"/>
    <property type="project" value="UniProtKB-KW"/>
</dbReference>
<keyword evidence="4" id="KW-1185">Reference proteome</keyword>
<dbReference type="InterPro" id="IPR036928">
    <property type="entry name" value="AS_sf"/>
</dbReference>
<dbReference type="AlphaFoldDB" id="A0A4R3LVT5"/>
<evidence type="ECO:0000259" key="2">
    <source>
        <dbReference type="Pfam" id="PF01425"/>
    </source>
</evidence>
<sequence length="419" mass="43205">MLLARDLALELLSGRLSPIDLVARCAETIAARDPEIGAFAALDIAGAEAAAAVPGLAAAPLAGLPLAIKDVIDTRDLPTQYGSDLYAGHRPAADAAVVRQVKRAGGLVIGKSVTTEFAFMQPAGTRNPRRLTHTPGGSSSGSAAAVAAGMVPLALGTQTGGSVIRPAAFCGVTGYKPTFRTLPTVGMKTFSWHLDTLGLFGARVCDVGFAAAALTGRDLDIGDAVAQAPRIAVVRTARAHLAEPASHAALDAAIAAATRAGAVVREIALPDEIEAADAAHPVIQDFEGNLALADEFDLHRDRLSAVLAAYLTRAAAVTPDAYDEARRTAKRARQRLGDLFADYDMLLTFSAPGAAPAGFETTGSPAFNRLWTLMGTPCLNVTGCADAQGLPVGVQIVGRFGRDRAALLSAAFLERALAN</sequence>
<name>A0A4R3LVT5_9HYPH</name>